<evidence type="ECO:0000313" key="2">
    <source>
        <dbReference type="Proteomes" id="UP000631114"/>
    </source>
</evidence>
<dbReference type="EMBL" id="JADFTS010000008">
    <property type="protein sequence ID" value="KAF9595257.1"/>
    <property type="molecule type" value="Genomic_DNA"/>
</dbReference>
<organism evidence="1 2">
    <name type="scientific">Coptis chinensis</name>
    <dbReference type="NCBI Taxonomy" id="261450"/>
    <lineage>
        <taxon>Eukaryota</taxon>
        <taxon>Viridiplantae</taxon>
        <taxon>Streptophyta</taxon>
        <taxon>Embryophyta</taxon>
        <taxon>Tracheophyta</taxon>
        <taxon>Spermatophyta</taxon>
        <taxon>Magnoliopsida</taxon>
        <taxon>Ranunculales</taxon>
        <taxon>Ranunculaceae</taxon>
        <taxon>Coptidoideae</taxon>
        <taxon>Coptis</taxon>
    </lineage>
</organism>
<feature type="non-terminal residue" evidence="1">
    <location>
        <position position="110"/>
    </location>
</feature>
<evidence type="ECO:0000313" key="1">
    <source>
        <dbReference type="EMBL" id="KAF9595257.1"/>
    </source>
</evidence>
<dbReference type="AlphaFoldDB" id="A0A835HBH8"/>
<comment type="caution">
    <text evidence="1">The sequence shown here is derived from an EMBL/GenBank/DDBJ whole genome shotgun (WGS) entry which is preliminary data.</text>
</comment>
<keyword evidence="2" id="KW-1185">Reference proteome</keyword>
<dbReference type="Proteomes" id="UP000631114">
    <property type="component" value="Unassembled WGS sequence"/>
</dbReference>
<reference evidence="1 2" key="1">
    <citation type="submission" date="2020-10" db="EMBL/GenBank/DDBJ databases">
        <title>The Coptis chinensis genome and diversification of protoberbering-type alkaloids.</title>
        <authorList>
            <person name="Wang B."/>
            <person name="Shu S."/>
            <person name="Song C."/>
            <person name="Liu Y."/>
        </authorList>
    </citation>
    <scope>NUCLEOTIDE SEQUENCE [LARGE SCALE GENOMIC DNA]</scope>
    <source>
        <strain evidence="1">HL-2020</strain>
        <tissue evidence="1">Leaf</tissue>
    </source>
</reference>
<sequence>LPEDQRAHHSEQDDDSIVELHASGSLHARHIVTKLLALVGNVEGIAEIESFSLKKAWVVIWSRTFRANDSMALRGSFGDEAHEVCFAVVVVIKGLFPYQLNIDADCSPRG</sequence>
<name>A0A835HBH8_9MAGN</name>
<proteinExistence type="predicted"/>
<accession>A0A835HBH8</accession>
<protein>
    <submittedName>
        <fullName evidence="1">Uncharacterized protein</fullName>
    </submittedName>
</protein>
<gene>
    <name evidence="1" type="ORF">IFM89_038260</name>
</gene>